<keyword evidence="1" id="KW-0812">Transmembrane</keyword>
<evidence type="ECO:0008006" key="4">
    <source>
        <dbReference type="Google" id="ProtNLM"/>
    </source>
</evidence>
<sequence>MFFNKKPAQGGHGTMENLRETINQMIRNSNFSPGFIGWIGALIVLALYDSWRGRK</sequence>
<name>A0AAJ2VFT2_DELAC</name>
<accession>A0AAJ2VFT2</accession>
<reference evidence="2" key="1">
    <citation type="submission" date="2023-11" db="EMBL/GenBank/DDBJ databases">
        <title>Identification and selenium tolerance of Delftia acidovorans R3-25.</title>
        <authorList>
            <person name="Zhang S."/>
            <person name="Liu Y."/>
            <person name="Guo Y."/>
        </authorList>
    </citation>
    <scope>NUCLEOTIDE SEQUENCE</scope>
    <source>
        <strain evidence="2">R3-25</strain>
    </source>
</reference>
<keyword evidence="1" id="KW-0472">Membrane</keyword>
<feature type="transmembrane region" description="Helical" evidence="1">
    <location>
        <begin position="35"/>
        <end position="51"/>
    </location>
</feature>
<gene>
    <name evidence="2" type="ORF">SGN30_27715</name>
</gene>
<evidence type="ECO:0000313" key="3">
    <source>
        <dbReference type="Proteomes" id="UP001287445"/>
    </source>
</evidence>
<dbReference type="RefSeq" id="WP_319076688.1">
    <property type="nucleotide sequence ID" value="NZ_JAWWMZ010000016.1"/>
</dbReference>
<dbReference type="Proteomes" id="UP001287445">
    <property type="component" value="Unassembled WGS sequence"/>
</dbReference>
<protein>
    <recommendedName>
        <fullName evidence="4">Phage protein</fullName>
    </recommendedName>
</protein>
<evidence type="ECO:0000256" key="1">
    <source>
        <dbReference type="SAM" id="Phobius"/>
    </source>
</evidence>
<dbReference type="AlphaFoldDB" id="A0AAJ2VFT2"/>
<proteinExistence type="predicted"/>
<keyword evidence="1" id="KW-1133">Transmembrane helix</keyword>
<evidence type="ECO:0000313" key="2">
    <source>
        <dbReference type="EMBL" id="MDX4957222.1"/>
    </source>
</evidence>
<comment type="caution">
    <text evidence="2">The sequence shown here is derived from an EMBL/GenBank/DDBJ whole genome shotgun (WGS) entry which is preliminary data.</text>
</comment>
<dbReference type="EMBL" id="JAWWMZ010000016">
    <property type="protein sequence ID" value="MDX4957222.1"/>
    <property type="molecule type" value="Genomic_DNA"/>
</dbReference>
<organism evidence="2 3">
    <name type="scientific">Delftia acidovorans</name>
    <name type="common">Pseudomonas acidovorans</name>
    <name type="synonym">Comamonas acidovorans</name>
    <dbReference type="NCBI Taxonomy" id="80866"/>
    <lineage>
        <taxon>Bacteria</taxon>
        <taxon>Pseudomonadati</taxon>
        <taxon>Pseudomonadota</taxon>
        <taxon>Betaproteobacteria</taxon>
        <taxon>Burkholderiales</taxon>
        <taxon>Comamonadaceae</taxon>
        <taxon>Delftia</taxon>
    </lineage>
</organism>